<organism evidence="4 7">
    <name type="scientific">Phytophthora kernoviae</name>
    <dbReference type="NCBI Taxonomy" id="325452"/>
    <lineage>
        <taxon>Eukaryota</taxon>
        <taxon>Sar</taxon>
        <taxon>Stramenopiles</taxon>
        <taxon>Oomycota</taxon>
        <taxon>Peronosporomycetes</taxon>
        <taxon>Peronosporales</taxon>
        <taxon>Peronosporaceae</taxon>
        <taxon>Phytophthora</taxon>
    </lineage>
</organism>
<dbReference type="Proteomes" id="UP000285883">
    <property type="component" value="Unassembled WGS sequence"/>
</dbReference>
<evidence type="ECO:0000313" key="7">
    <source>
        <dbReference type="Proteomes" id="UP000285883"/>
    </source>
</evidence>
<dbReference type="EMBL" id="JPWU03000665">
    <property type="protein sequence ID" value="KAG2508797.1"/>
    <property type="molecule type" value="Genomic_DNA"/>
</dbReference>
<dbReference type="Proteomes" id="UP000785171">
    <property type="component" value="Unassembled WGS sequence"/>
</dbReference>
<feature type="coiled-coil region" evidence="1">
    <location>
        <begin position="32"/>
        <end position="119"/>
    </location>
</feature>
<keyword evidence="6" id="KW-1185">Reference proteome</keyword>
<dbReference type="EMBL" id="MBDN02000646">
    <property type="protein sequence ID" value="RLN73887.1"/>
    <property type="molecule type" value="Genomic_DNA"/>
</dbReference>
<evidence type="ECO:0000313" key="6">
    <source>
        <dbReference type="Proteomes" id="UP000285624"/>
    </source>
</evidence>
<proteinExistence type="predicted"/>
<dbReference type="EMBL" id="MAYM02001071">
    <property type="protein sequence ID" value="RLN27089.1"/>
    <property type="molecule type" value="Genomic_DNA"/>
</dbReference>
<reference evidence="6 7" key="2">
    <citation type="submission" date="2018-07" db="EMBL/GenBank/DDBJ databases">
        <title>Genome sequencing of oomycete isolates from Chile give support for New Zealand origin for Phytophthora kernoviae and make available the first Nothophytophthora sp. genome.</title>
        <authorList>
            <person name="Studholme D.J."/>
            <person name="Sanfuentes E."/>
            <person name="Panda P."/>
            <person name="Hill R."/>
            <person name="Sambles C."/>
            <person name="Grant M."/>
            <person name="Williams N.M."/>
            <person name="Mcdougal R.L."/>
        </authorList>
    </citation>
    <scope>NUCLEOTIDE SEQUENCE [LARGE SCALE GENOMIC DNA]</scope>
    <source>
        <strain evidence="4">Chile2</strain>
        <strain evidence="5">Chile4</strain>
    </source>
</reference>
<comment type="caution">
    <text evidence="4">The sequence shown here is derived from an EMBL/GenBank/DDBJ whole genome shotgun (WGS) entry which is preliminary data.</text>
</comment>
<keyword evidence="1" id="KW-0175">Coiled coil</keyword>
<dbReference type="PANTHER" id="PTHR40131">
    <property type="entry name" value="C1Q DOMAIN-CONTAINING PROTEIN"/>
    <property type="match status" value="1"/>
</dbReference>
<sequence length="439" mass="49530">METLAASLRSERKWRNVQSVLPESFELVVRALEAQTQLIQQLQSRVDHLERVGPTAVSSEFVAASEERLRADTKRRMSRLRKEVSVSLEQQQTAIQEAKEKAQNRTQQQEEAIDNVEQSLEQRCCKMEESLSQLVGSTEQMVEEQNAKLEAQSVKLGAQIVQLKAQQALDDDSLIKLRQDMGQKVTTMERKLAAHEARREAAVVPVLKEVAVATPELQEGEMDTIHEDLVQVSKDLRDVESKIEKQLASWRQELVAIIGKKLCKSEATKLLSRKMDTMDAWKQLAEKADSARVEEVAGALMDSVQRSQESTIEELEQLRHISEAKADVLELVQVKHNMHNLVAVAESIQHELSALKRVANEKMTVADAKELLDSQATLNSLQEAMKQVEGAAAGQFTTKSQLDTVTHQVQTITRQLRSEIYQARYVNLEKRAPQRKAND</sequence>
<dbReference type="AlphaFoldDB" id="A0A421F7S9"/>
<reference evidence="2" key="1">
    <citation type="journal article" date="2015" name="Genom Data">
        <title>Genome sequences of six Phytophthora species associated with forests in New Zealand.</title>
        <authorList>
            <person name="Studholme D.J."/>
            <person name="McDougal R.L."/>
            <person name="Sambles C."/>
            <person name="Hansen E."/>
            <person name="Hardy G."/>
            <person name="Grant M."/>
            <person name="Ganley R.J."/>
            <person name="Williams N.M."/>
        </authorList>
    </citation>
    <scope>NUCLEOTIDE SEQUENCE</scope>
    <source>
        <strain evidence="2">NZFS 2646</strain>
        <strain evidence="3">NZFS 3630</strain>
    </source>
</reference>
<reference evidence="2" key="3">
    <citation type="submission" date="2020-06" db="EMBL/GenBank/DDBJ databases">
        <authorList>
            <person name="Studholme D.J."/>
        </authorList>
    </citation>
    <scope>NUCLEOTIDE SEQUENCE</scope>
    <source>
        <strain evidence="2">NZFS 2646</strain>
        <strain evidence="3">NZFS 3630</strain>
    </source>
</reference>
<dbReference type="EMBL" id="JPWV03000647">
    <property type="protein sequence ID" value="KAG2506952.1"/>
    <property type="molecule type" value="Genomic_DNA"/>
</dbReference>
<evidence type="ECO:0000256" key="1">
    <source>
        <dbReference type="SAM" id="Coils"/>
    </source>
</evidence>
<dbReference type="Proteomes" id="UP000285624">
    <property type="component" value="Unassembled WGS sequence"/>
</dbReference>
<evidence type="ECO:0000313" key="3">
    <source>
        <dbReference type="EMBL" id="KAG2508797.1"/>
    </source>
</evidence>
<name>A0A421F7S9_9STRA</name>
<dbReference type="Proteomes" id="UP000792063">
    <property type="component" value="Unassembled WGS sequence"/>
</dbReference>
<evidence type="ECO:0000313" key="5">
    <source>
        <dbReference type="EMBL" id="RLN73887.1"/>
    </source>
</evidence>
<gene>
    <name evidence="4" type="ORF">BBI17_002490</name>
    <name evidence="5" type="ORF">BBO99_00009186</name>
    <name evidence="2" type="ORF">JM16_009079</name>
    <name evidence="3" type="ORF">JM18_008357</name>
</gene>
<evidence type="ECO:0000313" key="4">
    <source>
        <dbReference type="EMBL" id="RLN27089.1"/>
    </source>
</evidence>
<accession>A0A421F7S9</accession>
<evidence type="ECO:0000313" key="2">
    <source>
        <dbReference type="EMBL" id="KAG2506952.1"/>
    </source>
</evidence>
<protein>
    <submittedName>
        <fullName evidence="4">Uncharacterized protein</fullName>
    </submittedName>
</protein>
<dbReference type="STRING" id="325452.A0A421F7S9"/>
<dbReference type="PANTHER" id="PTHR40131:SF1">
    <property type="entry name" value="C1Q DOMAIN-CONTAINING PROTEIN"/>
    <property type="match status" value="1"/>
</dbReference>